<evidence type="ECO:0000256" key="2">
    <source>
        <dbReference type="SAM" id="SignalP"/>
    </source>
</evidence>
<feature type="signal peptide" evidence="2">
    <location>
        <begin position="1"/>
        <end position="19"/>
    </location>
</feature>
<evidence type="ECO:0000313" key="5">
    <source>
        <dbReference type="Proteomes" id="UP000307244"/>
    </source>
</evidence>
<dbReference type="AlphaFoldDB" id="A0A4U1CF98"/>
<reference evidence="4 5" key="1">
    <citation type="submission" date="2019-04" db="EMBL/GenBank/DDBJ databases">
        <title>Pedobacter sp. RP-3-15 sp. nov., isolated from Arctic soil.</title>
        <authorList>
            <person name="Dahal R.H."/>
            <person name="Kim D.-U."/>
        </authorList>
    </citation>
    <scope>NUCLEOTIDE SEQUENCE [LARGE SCALE GENOMIC DNA]</scope>
    <source>
        <strain evidence="4 5">RP-3-15</strain>
    </source>
</reference>
<feature type="domain" description="DUF4476" evidence="3">
    <location>
        <begin position="153"/>
        <end position="241"/>
    </location>
</feature>
<organism evidence="4 5">
    <name type="scientific">Pedobacter frigoris</name>
    <dbReference type="NCBI Taxonomy" id="2571272"/>
    <lineage>
        <taxon>Bacteria</taxon>
        <taxon>Pseudomonadati</taxon>
        <taxon>Bacteroidota</taxon>
        <taxon>Sphingobacteriia</taxon>
        <taxon>Sphingobacteriales</taxon>
        <taxon>Sphingobacteriaceae</taxon>
        <taxon>Pedobacter</taxon>
    </lineage>
</organism>
<feature type="chain" id="PRO_5020384506" evidence="2">
    <location>
        <begin position="20"/>
        <end position="249"/>
    </location>
</feature>
<evidence type="ECO:0000256" key="1">
    <source>
        <dbReference type="SAM" id="MobiDB-lite"/>
    </source>
</evidence>
<keyword evidence="5" id="KW-1185">Reference proteome</keyword>
<dbReference type="Pfam" id="PF14771">
    <property type="entry name" value="DUF4476"/>
    <property type="match status" value="1"/>
</dbReference>
<dbReference type="InterPro" id="IPR028011">
    <property type="entry name" value="DUF4476"/>
</dbReference>
<sequence length="249" mass="28063">MKKLTFLAAVLLLTVNAFAQRSSNSKELFIELREPGMYTVYVNDEMAGSAKGRFRFYDVEATAPTITIMENNRQVVKTSLNLESNSRTVVSYDKQAGFRVLKTLPLFSNNQYVLDNWDGSNIQMGRPTDGRPTNGRPSYDGDRPARPAVNYAMSDASFNELLAVVKREDFDANKAKMIKTSLAGNRISTNQLAALVKIMDFDGKKLEVAKLGYDSVIDRQNFFKIYPLFDFSTNKNQLMDYVSKRAANL</sequence>
<keyword evidence="2" id="KW-0732">Signal</keyword>
<feature type="region of interest" description="Disordered" evidence="1">
    <location>
        <begin position="123"/>
        <end position="143"/>
    </location>
</feature>
<proteinExistence type="predicted"/>
<evidence type="ECO:0000259" key="3">
    <source>
        <dbReference type="Pfam" id="PF14771"/>
    </source>
</evidence>
<dbReference type="EMBL" id="SWBQ01000004">
    <property type="protein sequence ID" value="TKC05210.1"/>
    <property type="molecule type" value="Genomic_DNA"/>
</dbReference>
<accession>A0A4U1CF98</accession>
<protein>
    <submittedName>
        <fullName evidence="4">DUF4476 domain-containing protein</fullName>
    </submittedName>
</protein>
<name>A0A4U1CF98_9SPHI</name>
<evidence type="ECO:0000313" key="4">
    <source>
        <dbReference type="EMBL" id="TKC05210.1"/>
    </source>
</evidence>
<dbReference type="OrthoDB" id="1033069at2"/>
<comment type="caution">
    <text evidence="4">The sequence shown here is derived from an EMBL/GenBank/DDBJ whole genome shotgun (WGS) entry which is preliminary data.</text>
</comment>
<dbReference type="RefSeq" id="WP_136837028.1">
    <property type="nucleotide sequence ID" value="NZ_SWBQ01000004.1"/>
</dbReference>
<gene>
    <name evidence="4" type="ORF">FA047_15745</name>
</gene>
<dbReference type="Proteomes" id="UP000307244">
    <property type="component" value="Unassembled WGS sequence"/>
</dbReference>